<proteinExistence type="predicted"/>
<sequence length="86" mass="9456">MTTAPHHLLQRRAALIGAAASLAALGDARAAPAPWYYWRSKLNGARVCAQTSPGEGWVQDSEPYEGPMCQPRRRVFVLPEKQGNPR</sequence>
<dbReference type="RefSeq" id="WP_187736134.1">
    <property type="nucleotide sequence ID" value="NZ_CP060790.1"/>
</dbReference>
<keyword evidence="3" id="KW-1185">Reference proteome</keyword>
<dbReference type="PROSITE" id="PS51318">
    <property type="entry name" value="TAT"/>
    <property type="match status" value="1"/>
</dbReference>
<dbReference type="Proteomes" id="UP000516057">
    <property type="component" value="Chromosome"/>
</dbReference>
<evidence type="ECO:0008006" key="4">
    <source>
        <dbReference type="Google" id="ProtNLM"/>
    </source>
</evidence>
<evidence type="ECO:0000313" key="2">
    <source>
        <dbReference type="EMBL" id="QNP59149.1"/>
    </source>
</evidence>
<reference evidence="2 3" key="1">
    <citation type="submission" date="2020-08" db="EMBL/GenBank/DDBJ databases">
        <title>Genome sequence of Acidovorax monticola KACC 19171T.</title>
        <authorList>
            <person name="Hyun D.-W."/>
            <person name="Bae J.-W."/>
        </authorList>
    </citation>
    <scope>NUCLEOTIDE SEQUENCE [LARGE SCALE GENOMIC DNA]</scope>
    <source>
        <strain evidence="2 3">KACC 19171</strain>
    </source>
</reference>
<keyword evidence="1" id="KW-0732">Signal</keyword>
<accession>A0A7H0HF33</accession>
<evidence type="ECO:0000256" key="1">
    <source>
        <dbReference type="SAM" id="SignalP"/>
    </source>
</evidence>
<evidence type="ECO:0000313" key="3">
    <source>
        <dbReference type="Proteomes" id="UP000516057"/>
    </source>
</evidence>
<gene>
    <name evidence="2" type="ORF">H9L24_20225</name>
</gene>
<feature type="chain" id="PRO_5028970676" description="Secreted protein" evidence="1">
    <location>
        <begin position="31"/>
        <end position="86"/>
    </location>
</feature>
<dbReference type="InterPro" id="IPR006311">
    <property type="entry name" value="TAT_signal"/>
</dbReference>
<organism evidence="2 3">
    <name type="scientific">Paenacidovorax monticola</name>
    <dbReference type="NCBI Taxonomy" id="1926868"/>
    <lineage>
        <taxon>Bacteria</taxon>
        <taxon>Pseudomonadati</taxon>
        <taxon>Pseudomonadota</taxon>
        <taxon>Betaproteobacteria</taxon>
        <taxon>Burkholderiales</taxon>
        <taxon>Comamonadaceae</taxon>
        <taxon>Paenacidovorax</taxon>
    </lineage>
</organism>
<dbReference type="KEGG" id="amon:H9L24_20225"/>
<protein>
    <recommendedName>
        <fullName evidence="4">Secreted protein</fullName>
    </recommendedName>
</protein>
<feature type="signal peptide" evidence="1">
    <location>
        <begin position="1"/>
        <end position="30"/>
    </location>
</feature>
<dbReference type="AlphaFoldDB" id="A0A7H0HF33"/>
<dbReference type="EMBL" id="CP060790">
    <property type="protein sequence ID" value="QNP59149.1"/>
    <property type="molecule type" value="Genomic_DNA"/>
</dbReference>
<name>A0A7H0HF33_9BURK</name>